<dbReference type="EMBL" id="JAINUG010000055">
    <property type="protein sequence ID" value="KAJ8403947.1"/>
    <property type="molecule type" value="Genomic_DNA"/>
</dbReference>
<comment type="caution">
    <text evidence="1">The sequence shown here is derived from an EMBL/GenBank/DDBJ whole genome shotgun (WGS) entry which is preliminary data.</text>
</comment>
<dbReference type="Proteomes" id="UP001221898">
    <property type="component" value="Unassembled WGS sequence"/>
</dbReference>
<accession>A0AAD7WNZ3</accession>
<organism evidence="1 2">
    <name type="scientific">Aldrovandia affinis</name>
    <dbReference type="NCBI Taxonomy" id="143900"/>
    <lineage>
        <taxon>Eukaryota</taxon>
        <taxon>Metazoa</taxon>
        <taxon>Chordata</taxon>
        <taxon>Craniata</taxon>
        <taxon>Vertebrata</taxon>
        <taxon>Euteleostomi</taxon>
        <taxon>Actinopterygii</taxon>
        <taxon>Neopterygii</taxon>
        <taxon>Teleostei</taxon>
        <taxon>Notacanthiformes</taxon>
        <taxon>Halosauridae</taxon>
        <taxon>Aldrovandia</taxon>
    </lineage>
</organism>
<evidence type="ECO:0000313" key="2">
    <source>
        <dbReference type="Proteomes" id="UP001221898"/>
    </source>
</evidence>
<name>A0AAD7WNZ3_9TELE</name>
<evidence type="ECO:0000313" key="1">
    <source>
        <dbReference type="EMBL" id="KAJ8403947.1"/>
    </source>
</evidence>
<proteinExistence type="predicted"/>
<reference evidence="1" key="1">
    <citation type="journal article" date="2023" name="Science">
        <title>Genome structures resolve the early diversification of teleost fishes.</title>
        <authorList>
            <person name="Parey E."/>
            <person name="Louis A."/>
            <person name="Montfort J."/>
            <person name="Bouchez O."/>
            <person name="Roques C."/>
            <person name="Iampietro C."/>
            <person name="Lluch J."/>
            <person name="Castinel A."/>
            <person name="Donnadieu C."/>
            <person name="Desvignes T."/>
            <person name="Floi Bucao C."/>
            <person name="Jouanno E."/>
            <person name="Wen M."/>
            <person name="Mejri S."/>
            <person name="Dirks R."/>
            <person name="Jansen H."/>
            <person name="Henkel C."/>
            <person name="Chen W.J."/>
            <person name="Zahm M."/>
            <person name="Cabau C."/>
            <person name="Klopp C."/>
            <person name="Thompson A.W."/>
            <person name="Robinson-Rechavi M."/>
            <person name="Braasch I."/>
            <person name="Lecointre G."/>
            <person name="Bobe J."/>
            <person name="Postlethwait J.H."/>
            <person name="Berthelot C."/>
            <person name="Roest Crollius H."/>
            <person name="Guiguen Y."/>
        </authorList>
    </citation>
    <scope>NUCLEOTIDE SEQUENCE</scope>
    <source>
        <strain evidence="1">NC1722</strain>
    </source>
</reference>
<sequence length="75" mass="8058">MLWSARQRTISPLPTFPLSVQIVQTSRGRLAGASPVTSAIHTIPDGCQPGAVRAVSMETTNNRLTLPHSPAQRKP</sequence>
<protein>
    <submittedName>
        <fullName evidence="1">Uncharacterized protein</fullName>
    </submittedName>
</protein>
<gene>
    <name evidence="1" type="ORF">AAFF_G00342970</name>
</gene>
<dbReference type="AlphaFoldDB" id="A0AAD7WNZ3"/>
<keyword evidence="2" id="KW-1185">Reference proteome</keyword>